<sequence>MMNWQKNILPHVYAILIFVAVAFLFCSPVIEGMELRQSDNIQWKAGSHEARAYKDSTGIQPLWTNSMFGGMPTYQIFMEGTNYMYWVHLAISLGLPKPVNILFLAMLGFYILLSVMRFRRWINIAGAIAFGLSTSSIILIATGHDSKVLCMVYMAPFLAGLLLTYRGKYFIGTMVSCLFLALLITNNHYQVLYYSLLIAGAFGVSELVLAIKQKTVPNFVKATLLSIVATVLAILPSTVNLWTTSEYAKYSIRGGQSELTLKEEAGQVAQNNKTKNGLDKDYAFQWSQDAVETFTFLVPNLYGGSSNENIGDNSETYKTLTGVGVPRAQAEQISANFPLYWGPLPFTEGPIYIGAAIMFLFVLSLFVIKSPKKWWMVIMIVVGVLLALGKNFAILNNFLFDYLPYYNKFRAPTQALMIPQILIPVMACWALNNIVSGKVEKAQFIKQLKLSLYIVGGLCLLFILSSYMGIFSFTNDHDSLKMQYQQAFGSNPGVYQQAISAMEADRASALRTDALRSLIIVLIAWGVIMYWNSGKLKSSNILVLLLGILIGADLFLVDKRYLNSDNFVTASEYNNIFTMRPVDEAILKDPDPYYRVMDFSVDAFQNAVPSYYHKFIGGYHAVKLSIYQDLIENQLSKNNIQAYNMLNTKYFIIPGQQGGLTYQRNPDALGNAWFVNGVEWADNANAEMQALTTFNPRDTVVIDKRFNTALQGYNFGKDSSSQIRLTKYGLNELQYQSNNSQPGFAVFSEIYYPAGWELYIDGKASEIVRVNYALRGAKIPTGKHDIVMKFEPKSYYVGNKLSKFSSIIILLGLLGGLIYEIFISKKKENGPENDPARS</sequence>
<gene>
    <name evidence="2" type="ORF">COR50_18580</name>
</gene>
<dbReference type="PANTHER" id="PTHR38454:SF1">
    <property type="entry name" value="INTEGRAL MEMBRANE PROTEIN"/>
    <property type="match status" value="1"/>
</dbReference>
<feature type="transmembrane region" description="Helical" evidence="1">
    <location>
        <begin position="85"/>
        <end position="113"/>
    </location>
</feature>
<keyword evidence="1" id="KW-0812">Transmembrane</keyword>
<evidence type="ECO:0000313" key="3">
    <source>
        <dbReference type="Proteomes" id="UP000220133"/>
    </source>
</evidence>
<accession>A0A291QYR8</accession>
<feature type="transmembrane region" description="Helical" evidence="1">
    <location>
        <begin position="375"/>
        <end position="394"/>
    </location>
</feature>
<organism evidence="2 3">
    <name type="scientific">Chitinophaga caeni</name>
    <dbReference type="NCBI Taxonomy" id="2029983"/>
    <lineage>
        <taxon>Bacteria</taxon>
        <taxon>Pseudomonadati</taxon>
        <taxon>Bacteroidota</taxon>
        <taxon>Chitinophagia</taxon>
        <taxon>Chitinophagales</taxon>
        <taxon>Chitinophagaceae</taxon>
        <taxon>Chitinophaga</taxon>
    </lineage>
</organism>
<feature type="transmembrane region" description="Helical" evidence="1">
    <location>
        <begin position="804"/>
        <end position="823"/>
    </location>
</feature>
<keyword evidence="1" id="KW-0472">Membrane</keyword>
<evidence type="ECO:0000313" key="2">
    <source>
        <dbReference type="EMBL" id="ATL49013.1"/>
    </source>
</evidence>
<dbReference type="InterPro" id="IPR018580">
    <property type="entry name" value="Uncharacterised_YfhO"/>
</dbReference>
<feature type="transmembrane region" description="Helical" evidence="1">
    <location>
        <begin position="191"/>
        <end position="211"/>
    </location>
</feature>
<keyword evidence="1" id="KW-1133">Transmembrane helix</keyword>
<feature type="transmembrane region" description="Helical" evidence="1">
    <location>
        <begin position="120"/>
        <end position="140"/>
    </location>
</feature>
<feature type="transmembrane region" description="Helical" evidence="1">
    <location>
        <begin position="514"/>
        <end position="532"/>
    </location>
</feature>
<evidence type="ECO:0000256" key="1">
    <source>
        <dbReference type="SAM" id="Phobius"/>
    </source>
</evidence>
<reference evidence="2 3" key="1">
    <citation type="submission" date="2017-10" db="EMBL/GenBank/DDBJ databases">
        <title>Paenichitinophaga pekingensis gen. nov., sp. nov., isolated from activated sludge.</title>
        <authorList>
            <person name="Jin D."/>
            <person name="Kong X."/>
            <person name="Deng Y."/>
            <person name="Bai Z."/>
        </authorList>
    </citation>
    <scope>NUCLEOTIDE SEQUENCE [LARGE SCALE GENOMIC DNA]</scope>
    <source>
        <strain evidence="2 3">13</strain>
    </source>
</reference>
<feature type="transmembrane region" description="Helical" evidence="1">
    <location>
        <begin position="169"/>
        <end position="185"/>
    </location>
</feature>
<dbReference type="Pfam" id="PF09586">
    <property type="entry name" value="YfhO"/>
    <property type="match status" value="1"/>
</dbReference>
<proteinExistence type="predicted"/>
<name>A0A291QYR8_9BACT</name>
<feature type="transmembrane region" description="Helical" evidence="1">
    <location>
        <begin position="452"/>
        <end position="473"/>
    </location>
</feature>
<feature type="transmembrane region" description="Helical" evidence="1">
    <location>
        <begin position="414"/>
        <end position="431"/>
    </location>
</feature>
<dbReference type="EMBL" id="CP023777">
    <property type="protein sequence ID" value="ATL49013.1"/>
    <property type="molecule type" value="Genomic_DNA"/>
</dbReference>
<keyword evidence="3" id="KW-1185">Reference proteome</keyword>
<protein>
    <recommendedName>
        <fullName evidence="4">YfhO family protein</fullName>
    </recommendedName>
</protein>
<feature type="transmembrane region" description="Helical" evidence="1">
    <location>
        <begin position="12"/>
        <end position="30"/>
    </location>
</feature>
<evidence type="ECO:0008006" key="4">
    <source>
        <dbReference type="Google" id="ProtNLM"/>
    </source>
</evidence>
<dbReference type="AlphaFoldDB" id="A0A291QYR8"/>
<dbReference type="PANTHER" id="PTHR38454">
    <property type="entry name" value="INTEGRAL MEMBRANE PROTEIN-RELATED"/>
    <property type="match status" value="1"/>
</dbReference>
<dbReference type="Proteomes" id="UP000220133">
    <property type="component" value="Chromosome"/>
</dbReference>
<dbReference type="KEGG" id="cbae:COR50_18580"/>
<feature type="transmembrane region" description="Helical" evidence="1">
    <location>
        <begin position="539"/>
        <end position="557"/>
    </location>
</feature>
<feature type="transmembrane region" description="Helical" evidence="1">
    <location>
        <begin position="349"/>
        <end position="368"/>
    </location>
</feature>